<name>A0A2A9PJL7_OPHUN</name>
<dbReference type="AlphaFoldDB" id="A0A2A9PJL7"/>
<evidence type="ECO:0000256" key="1">
    <source>
        <dbReference type="ARBA" id="ARBA00022656"/>
    </source>
</evidence>
<dbReference type="SUPFAM" id="SSF56399">
    <property type="entry name" value="ADP-ribosylation"/>
    <property type="match status" value="1"/>
</dbReference>
<evidence type="ECO:0000256" key="4">
    <source>
        <dbReference type="ARBA" id="ARBA00023157"/>
    </source>
</evidence>
<keyword evidence="1" id="KW-0800">Toxin</keyword>
<keyword evidence="3" id="KW-0843">Virulence</keyword>
<dbReference type="GO" id="GO:0090729">
    <property type="term" value="F:toxin activity"/>
    <property type="evidence" value="ECO:0007669"/>
    <property type="project" value="UniProtKB-KW"/>
</dbReference>
<evidence type="ECO:0000256" key="2">
    <source>
        <dbReference type="ARBA" id="ARBA00022729"/>
    </source>
</evidence>
<evidence type="ECO:0000313" key="6">
    <source>
        <dbReference type="EMBL" id="PFH61231.1"/>
    </source>
</evidence>
<gene>
    <name evidence="6" type="ORF">XA68_17929</name>
</gene>
<dbReference type="EMBL" id="LAZP02000083">
    <property type="protein sequence ID" value="PFH61231.1"/>
    <property type="molecule type" value="Genomic_DNA"/>
</dbReference>
<dbReference type="Gene3D" id="3.90.210.10">
    <property type="entry name" value="Heat-Labile Enterotoxin, subunit A"/>
    <property type="match status" value="1"/>
</dbReference>
<organism evidence="6 7">
    <name type="scientific">Ophiocordyceps unilateralis</name>
    <name type="common">Zombie-ant fungus</name>
    <name type="synonym">Torrubia unilateralis</name>
    <dbReference type="NCBI Taxonomy" id="268505"/>
    <lineage>
        <taxon>Eukaryota</taxon>
        <taxon>Fungi</taxon>
        <taxon>Dikarya</taxon>
        <taxon>Ascomycota</taxon>
        <taxon>Pezizomycotina</taxon>
        <taxon>Sordariomycetes</taxon>
        <taxon>Hypocreomycetidae</taxon>
        <taxon>Hypocreales</taxon>
        <taxon>Ophiocordycipitaceae</taxon>
        <taxon>Ophiocordyceps</taxon>
    </lineage>
</organism>
<keyword evidence="2 5" id="KW-0732">Signal</keyword>
<evidence type="ECO:0000256" key="5">
    <source>
        <dbReference type="SAM" id="SignalP"/>
    </source>
</evidence>
<proteinExistence type="predicted"/>
<dbReference type="STRING" id="268505.A0A2A9PJL7"/>
<dbReference type="Proteomes" id="UP000037136">
    <property type="component" value="Unassembled WGS sequence"/>
</dbReference>
<dbReference type="Pfam" id="PF01375">
    <property type="entry name" value="Enterotoxin_a"/>
    <property type="match status" value="1"/>
</dbReference>
<dbReference type="PRINTS" id="PR00771">
    <property type="entry name" value="ENTEROTOXINA"/>
</dbReference>
<comment type="caution">
    <text evidence="6">The sequence shown here is derived from an EMBL/GenBank/DDBJ whole genome shotgun (WGS) entry which is preliminary data.</text>
</comment>
<sequence length="284" mass="31834">MKAIFSISNLLAGAAAASLGAPAQLRASNRVEIVYRGDPRPPSELRQLGGIATEYGERPFTNDSFGLEAHHRNLGRLGNFMSVYTSTSRWFGVTEPYATNFRESDGWIYRIRATPNMIDMVDSGFRITHGNESEFSAMGGIRWDQIQGWTPAFEKDLRVTSENMTKEDVIFDTCRVFKTRKASWIANVEYNHVYDQYSASGGQPQLAGDSPEQTRQRNKTLEEHGLEFMRRNGGPVGWDGKNGPFLTLVPPQRPWKGPFPLDADEVAPLGRLNVTLCDDPPTWD</sequence>
<dbReference type="InterPro" id="IPR001144">
    <property type="entry name" value="Enterotoxin_A"/>
</dbReference>
<reference evidence="6 7" key="2">
    <citation type="journal article" date="2017" name="Sci. Rep.">
        <title>Ant-infecting Ophiocordyceps genomes reveal a high diversity of potential behavioral manipulation genes and a possible major role for enterotoxins.</title>
        <authorList>
            <person name="de Bekker C."/>
            <person name="Ohm R.A."/>
            <person name="Evans H.C."/>
            <person name="Brachmann A."/>
            <person name="Hughes D.P."/>
        </authorList>
    </citation>
    <scope>NUCLEOTIDE SEQUENCE [LARGE SCALE GENOMIC DNA]</scope>
    <source>
        <strain evidence="6 7">SC16a</strain>
    </source>
</reference>
<keyword evidence="7" id="KW-1185">Reference proteome</keyword>
<protein>
    <submittedName>
        <fullName evidence="6">Enterotoxin</fullName>
    </submittedName>
</protein>
<accession>A0A2A9PJL7</accession>
<feature type="chain" id="PRO_5012473621" evidence="5">
    <location>
        <begin position="17"/>
        <end position="284"/>
    </location>
</feature>
<feature type="signal peptide" evidence="5">
    <location>
        <begin position="1"/>
        <end position="16"/>
    </location>
</feature>
<evidence type="ECO:0000313" key="7">
    <source>
        <dbReference type="Proteomes" id="UP000037136"/>
    </source>
</evidence>
<reference evidence="6 7" key="1">
    <citation type="journal article" date="2015" name="BMC Genomics">
        <title>Gene expression during zombie ant biting behavior reflects the complexity underlying fungal parasitic behavioral manipulation.</title>
        <authorList>
            <person name="de Bekker C."/>
            <person name="Ohm R.A."/>
            <person name="Loreto R.G."/>
            <person name="Sebastian A."/>
            <person name="Albert I."/>
            <person name="Merrow M."/>
            <person name="Brachmann A."/>
            <person name="Hughes D.P."/>
        </authorList>
    </citation>
    <scope>NUCLEOTIDE SEQUENCE [LARGE SCALE GENOMIC DNA]</scope>
    <source>
        <strain evidence="6 7">SC16a</strain>
    </source>
</reference>
<evidence type="ECO:0000256" key="3">
    <source>
        <dbReference type="ARBA" id="ARBA00023026"/>
    </source>
</evidence>
<keyword evidence="4" id="KW-1015">Disulfide bond</keyword>
<dbReference type="OrthoDB" id="4927890at2759"/>